<organism evidence="3 4">
    <name type="scientific">Ficus carica</name>
    <name type="common">Common fig</name>
    <dbReference type="NCBI Taxonomy" id="3494"/>
    <lineage>
        <taxon>Eukaryota</taxon>
        <taxon>Viridiplantae</taxon>
        <taxon>Streptophyta</taxon>
        <taxon>Embryophyta</taxon>
        <taxon>Tracheophyta</taxon>
        <taxon>Spermatophyta</taxon>
        <taxon>Magnoliopsida</taxon>
        <taxon>eudicotyledons</taxon>
        <taxon>Gunneridae</taxon>
        <taxon>Pentapetalae</taxon>
        <taxon>rosids</taxon>
        <taxon>fabids</taxon>
        <taxon>Rosales</taxon>
        <taxon>Moraceae</taxon>
        <taxon>Ficeae</taxon>
        <taxon>Ficus</taxon>
    </lineage>
</organism>
<dbReference type="GO" id="GO:0003676">
    <property type="term" value="F:nucleic acid binding"/>
    <property type="evidence" value="ECO:0007669"/>
    <property type="project" value="InterPro"/>
</dbReference>
<reference evidence="3" key="1">
    <citation type="submission" date="2023-07" db="EMBL/GenBank/DDBJ databases">
        <title>draft genome sequence of fig (Ficus carica).</title>
        <authorList>
            <person name="Takahashi T."/>
            <person name="Nishimura K."/>
        </authorList>
    </citation>
    <scope>NUCLEOTIDE SEQUENCE</scope>
</reference>
<dbReference type="PANTHER" id="PTHR47074:SF11">
    <property type="entry name" value="REVERSE TRANSCRIPTASE-LIKE PROTEIN"/>
    <property type="match status" value="1"/>
</dbReference>
<dbReference type="AlphaFoldDB" id="A0AA87ZZE8"/>
<sequence length="171" mass="19277">MPVRFTNETEQWKVTIRSQALWGVNILYFVLAARRIQRIRVLRCATVELQEGSLGHEGDYLLPAQLPKNGWRPPTPGLVKVNVDTAVKDYLRYIRVGVVIRDGARVVLAAASKRYPGRFTPHVAKCLAACAGVKRVVSCGFGDWQLESDSHNIVRSIQRRARQAPEASYHR</sequence>
<dbReference type="InterPro" id="IPR036397">
    <property type="entry name" value="RNaseH_sf"/>
</dbReference>
<keyword evidence="1" id="KW-0472">Membrane</keyword>
<evidence type="ECO:0000313" key="3">
    <source>
        <dbReference type="EMBL" id="GMN41917.1"/>
    </source>
</evidence>
<dbReference type="InterPro" id="IPR002156">
    <property type="entry name" value="RNaseH_domain"/>
</dbReference>
<proteinExistence type="predicted"/>
<dbReference type="Proteomes" id="UP001187192">
    <property type="component" value="Unassembled WGS sequence"/>
</dbReference>
<dbReference type="GO" id="GO:0004523">
    <property type="term" value="F:RNA-DNA hybrid ribonuclease activity"/>
    <property type="evidence" value="ECO:0007669"/>
    <property type="project" value="InterPro"/>
</dbReference>
<dbReference type="Pfam" id="PF13456">
    <property type="entry name" value="RVT_3"/>
    <property type="match status" value="1"/>
</dbReference>
<keyword evidence="1" id="KW-0812">Transmembrane</keyword>
<evidence type="ECO:0000259" key="2">
    <source>
        <dbReference type="Pfam" id="PF13456"/>
    </source>
</evidence>
<dbReference type="Gene3D" id="3.30.420.10">
    <property type="entry name" value="Ribonuclease H-like superfamily/Ribonuclease H"/>
    <property type="match status" value="1"/>
</dbReference>
<comment type="caution">
    <text evidence="3">The sequence shown here is derived from an EMBL/GenBank/DDBJ whole genome shotgun (WGS) entry which is preliminary data.</text>
</comment>
<keyword evidence="1" id="KW-1133">Transmembrane helix</keyword>
<protein>
    <recommendedName>
        <fullName evidence="2">RNase H type-1 domain-containing protein</fullName>
    </recommendedName>
</protein>
<feature type="transmembrane region" description="Helical" evidence="1">
    <location>
        <begin position="14"/>
        <end position="33"/>
    </location>
</feature>
<keyword evidence="4" id="KW-1185">Reference proteome</keyword>
<feature type="domain" description="RNase H type-1" evidence="2">
    <location>
        <begin position="82"/>
        <end position="166"/>
    </location>
</feature>
<evidence type="ECO:0000256" key="1">
    <source>
        <dbReference type="SAM" id="Phobius"/>
    </source>
</evidence>
<evidence type="ECO:0000313" key="4">
    <source>
        <dbReference type="Proteomes" id="UP001187192"/>
    </source>
</evidence>
<dbReference type="InterPro" id="IPR052929">
    <property type="entry name" value="RNase_H-like_EbsB-rel"/>
</dbReference>
<name>A0AA87ZZE8_FICCA</name>
<accession>A0AA87ZZE8</accession>
<dbReference type="PANTHER" id="PTHR47074">
    <property type="entry name" value="BNAC02G40300D PROTEIN"/>
    <property type="match status" value="1"/>
</dbReference>
<dbReference type="EMBL" id="BTGU01000013">
    <property type="protein sequence ID" value="GMN41917.1"/>
    <property type="molecule type" value="Genomic_DNA"/>
</dbReference>
<gene>
    <name evidence="3" type="ORF">TIFTF001_011142</name>
</gene>